<protein>
    <submittedName>
        <fullName evidence="5">Sulfatase-like hydrolase/transferase</fullName>
    </submittedName>
</protein>
<evidence type="ECO:0000256" key="2">
    <source>
        <dbReference type="ARBA" id="ARBA00022723"/>
    </source>
</evidence>
<organism evidence="5 6">
    <name type="scientific">Paenibacillus radicis</name>
    <name type="common">ex Xue et al. 2023</name>
    <dbReference type="NCBI Taxonomy" id="2972489"/>
    <lineage>
        <taxon>Bacteria</taxon>
        <taxon>Bacillati</taxon>
        <taxon>Bacillota</taxon>
        <taxon>Bacilli</taxon>
        <taxon>Bacillales</taxon>
        <taxon>Paenibacillaceae</taxon>
        <taxon>Paenibacillus</taxon>
    </lineage>
</organism>
<evidence type="ECO:0000259" key="4">
    <source>
        <dbReference type="Pfam" id="PF00884"/>
    </source>
</evidence>
<dbReference type="InterPro" id="IPR017850">
    <property type="entry name" value="Alkaline_phosphatase_core_sf"/>
</dbReference>
<evidence type="ECO:0000256" key="3">
    <source>
        <dbReference type="ARBA" id="ARBA00022801"/>
    </source>
</evidence>
<keyword evidence="2" id="KW-0479">Metal-binding</keyword>
<evidence type="ECO:0000313" key="5">
    <source>
        <dbReference type="EMBL" id="MCR8630041.1"/>
    </source>
</evidence>
<evidence type="ECO:0000313" key="6">
    <source>
        <dbReference type="Proteomes" id="UP001300012"/>
    </source>
</evidence>
<accession>A0ABT1YA25</accession>
<gene>
    <name evidence="5" type="ORF">NV381_02385</name>
</gene>
<dbReference type="InterPro" id="IPR000917">
    <property type="entry name" value="Sulfatase_N"/>
</dbReference>
<proteinExistence type="inferred from homology"/>
<dbReference type="RefSeq" id="WP_258211645.1">
    <property type="nucleotide sequence ID" value="NZ_JANQBD010000001.1"/>
</dbReference>
<name>A0ABT1YA25_9BACL</name>
<dbReference type="EMBL" id="JANQBD010000001">
    <property type="protein sequence ID" value="MCR8630041.1"/>
    <property type="molecule type" value="Genomic_DNA"/>
</dbReference>
<reference evidence="5 6" key="1">
    <citation type="submission" date="2022-08" db="EMBL/GenBank/DDBJ databases">
        <title>Paenibacillus endoradicis sp. nov., Paenibacillus radicibacter sp. nov and Paenibacillus pararadicis sp. nov., three cold-adapted plant growth-promoting bacteria isolated from root of Larix gmelinii in Great Khingan.</title>
        <authorList>
            <person name="Xue H."/>
        </authorList>
    </citation>
    <scope>NUCLEOTIDE SEQUENCE [LARGE SCALE GENOMIC DNA]</scope>
    <source>
        <strain evidence="5 6">N5-1-1-5</strain>
    </source>
</reference>
<keyword evidence="3" id="KW-0378">Hydrolase</keyword>
<evidence type="ECO:0000256" key="1">
    <source>
        <dbReference type="ARBA" id="ARBA00008779"/>
    </source>
</evidence>
<comment type="caution">
    <text evidence="5">The sequence shown here is derived from an EMBL/GenBank/DDBJ whole genome shotgun (WGS) entry which is preliminary data.</text>
</comment>
<dbReference type="SUPFAM" id="SSF53649">
    <property type="entry name" value="Alkaline phosphatase-like"/>
    <property type="match status" value="1"/>
</dbReference>
<feature type="domain" description="Sulfatase N-terminal" evidence="4">
    <location>
        <begin position="4"/>
        <end position="394"/>
    </location>
</feature>
<dbReference type="InterPro" id="IPR024607">
    <property type="entry name" value="Sulfatase_CS"/>
</dbReference>
<dbReference type="PROSITE" id="PS00523">
    <property type="entry name" value="SULFATASE_1"/>
    <property type="match status" value="1"/>
</dbReference>
<dbReference type="Proteomes" id="UP001300012">
    <property type="component" value="Unassembled WGS sequence"/>
</dbReference>
<sequence>MSKPNILLITSDQQHWNTIGAFQSEVSTPNLDRLVREGTTFTRAYCPNPTCTPTRASIITGMYPSQHGAWTLGTKLLEDRHTIGEDFSSAGYRTSLVGKAHFQPLKSTEAYPSLESYPILQDLEFWKTHHGPFYGFDHVELARNHTNEAHVGQHYALWMEEKGCTNWRDYYVAPTGTMDSSLLHKWPIPEQFHYNTWIAERTGALLEQYKQEDTPFFLWSSFFDPHPDYLVPEPWDTMYDPDQLTIPVVTPGEHDQNPPHFGMTQQKAPDFSHLLESGFGIHGYHSHTKLSEYDRKQIVATYYGMISMMDKYIGNILDKLEELGLADNTIVVFTTDHGHFFGQHGLQYKGGFHYEDLIKIPFIVRYPGQVPAGQQSDAIQSLVDLAPTFLSFAGLDIPCSISGVDQSKVWRGLESQARDHAICEFRHEKTTIHQKTYVDKRYKITVYYNQTYGEIFDLQEDPGEINNLWDSPASAGLKTELLLKYVWAELGKEPLAMPRIWHA</sequence>
<dbReference type="PANTHER" id="PTHR45953">
    <property type="entry name" value="IDURONATE 2-SULFATASE"/>
    <property type="match status" value="1"/>
</dbReference>
<keyword evidence="6" id="KW-1185">Reference proteome</keyword>
<dbReference type="PANTHER" id="PTHR45953:SF1">
    <property type="entry name" value="IDURONATE 2-SULFATASE"/>
    <property type="match status" value="1"/>
</dbReference>
<comment type="similarity">
    <text evidence="1">Belongs to the sulfatase family.</text>
</comment>
<dbReference type="Pfam" id="PF00884">
    <property type="entry name" value="Sulfatase"/>
    <property type="match status" value="1"/>
</dbReference>
<dbReference type="Gene3D" id="3.40.720.10">
    <property type="entry name" value="Alkaline Phosphatase, subunit A"/>
    <property type="match status" value="1"/>
</dbReference>